<gene>
    <name evidence="9" type="ORF">HF521_009740</name>
</gene>
<dbReference type="InterPro" id="IPR024041">
    <property type="entry name" value="NH4_transpt_AmtB-like_dom"/>
</dbReference>
<feature type="transmembrane region" description="Helical" evidence="7">
    <location>
        <begin position="338"/>
        <end position="359"/>
    </location>
</feature>
<reference evidence="9" key="1">
    <citation type="submission" date="2020-08" db="EMBL/GenBank/DDBJ databases">
        <title>Chromosome-level assembly of Southern catfish (Silurus meridionalis) provides insights into visual adaptation to the nocturnal and benthic lifestyles.</title>
        <authorList>
            <person name="Zhang Y."/>
            <person name="Wang D."/>
            <person name="Peng Z."/>
        </authorList>
    </citation>
    <scope>NUCLEOTIDE SEQUENCE</scope>
    <source>
        <strain evidence="9">SWU-2019-XX</strain>
        <tissue evidence="9">Muscle</tissue>
    </source>
</reference>
<keyword evidence="3 7" id="KW-0812">Transmembrane</keyword>
<dbReference type="EMBL" id="JABFDY010000002">
    <property type="protein sequence ID" value="KAF7710868.1"/>
    <property type="molecule type" value="Genomic_DNA"/>
</dbReference>
<dbReference type="GO" id="GO:0097272">
    <property type="term" value="P:ammonium homeostasis"/>
    <property type="evidence" value="ECO:0007669"/>
    <property type="project" value="TreeGrafter"/>
</dbReference>
<feature type="transmembrane region" description="Helical" evidence="7">
    <location>
        <begin position="16"/>
        <end position="34"/>
    </location>
</feature>
<keyword evidence="4 7" id="KW-1133">Transmembrane helix</keyword>
<comment type="function">
    <text evidence="6">Functions as an ammonia transporter. May play a role in the elimination of ammonia in the gill.</text>
</comment>
<evidence type="ECO:0000313" key="10">
    <source>
        <dbReference type="Proteomes" id="UP000606274"/>
    </source>
</evidence>
<dbReference type="InterPro" id="IPR029020">
    <property type="entry name" value="Ammonium/urea_transptr"/>
</dbReference>
<dbReference type="SUPFAM" id="SSF111352">
    <property type="entry name" value="Ammonium transporter"/>
    <property type="match status" value="1"/>
</dbReference>
<feature type="transmembrane region" description="Helical" evidence="7">
    <location>
        <begin position="140"/>
        <end position="160"/>
    </location>
</feature>
<keyword evidence="5 7" id="KW-0472">Membrane</keyword>
<feature type="transmembrane region" description="Helical" evidence="7">
    <location>
        <begin position="172"/>
        <end position="195"/>
    </location>
</feature>
<dbReference type="Pfam" id="PF00909">
    <property type="entry name" value="Ammonium_transp"/>
    <property type="match status" value="1"/>
</dbReference>
<dbReference type="AlphaFoldDB" id="A0A8T0BV12"/>
<name>A0A8T0BV12_SILME</name>
<feature type="transmembrane region" description="Helical" evidence="7">
    <location>
        <begin position="55"/>
        <end position="73"/>
    </location>
</feature>
<feature type="transmembrane region" description="Helical" evidence="7">
    <location>
        <begin position="277"/>
        <end position="296"/>
    </location>
</feature>
<feature type="transmembrane region" description="Helical" evidence="7">
    <location>
        <begin position="79"/>
        <end position="99"/>
    </location>
</feature>
<dbReference type="GO" id="GO:0008519">
    <property type="term" value="F:ammonium channel activity"/>
    <property type="evidence" value="ECO:0007669"/>
    <property type="project" value="InterPro"/>
</dbReference>
<evidence type="ECO:0000256" key="6">
    <source>
        <dbReference type="ARBA" id="ARBA00025220"/>
    </source>
</evidence>
<evidence type="ECO:0000256" key="2">
    <source>
        <dbReference type="ARBA" id="ARBA00011036"/>
    </source>
</evidence>
<proteinExistence type="inferred from homology"/>
<protein>
    <recommendedName>
        <fullName evidence="8">Ammonium transporter AmtB-like domain-containing protein</fullName>
    </recommendedName>
</protein>
<dbReference type="InterPro" id="IPR002229">
    <property type="entry name" value="RhesusRHD"/>
</dbReference>
<comment type="similarity">
    <text evidence="2">Belongs to the ammonium transporter (TC 2.A.49) family. Rh subfamily.</text>
</comment>
<evidence type="ECO:0000256" key="5">
    <source>
        <dbReference type="ARBA" id="ARBA00023136"/>
    </source>
</evidence>
<evidence type="ECO:0000256" key="1">
    <source>
        <dbReference type="ARBA" id="ARBA00004141"/>
    </source>
</evidence>
<dbReference type="GO" id="GO:0005886">
    <property type="term" value="C:plasma membrane"/>
    <property type="evidence" value="ECO:0007669"/>
    <property type="project" value="InterPro"/>
</dbReference>
<feature type="transmembrane region" description="Helical" evidence="7">
    <location>
        <begin position="207"/>
        <end position="225"/>
    </location>
</feature>
<evidence type="ECO:0000256" key="7">
    <source>
        <dbReference type="SAM" id="Phobius"/>
    </source>
</evidence>
<organism evidence="9 10">
    <name type="scientific">Silurus meridionalis</name>
    <name type="common">Southern catfish</name>
    <name type="synonym">Silurus soldatovi meridionalis</name>
    <dbReference type="NCBI Taxonomy" id="175797"/>
    <lineage>
        <taxon>Eukaryota</taxon>
        <taxon>Metazoa</taxon>
        <taxon>Chordata</taxon>
        <taxon>Craniata</taxon>
        <taxon>Vertebrata</taxon>
        <taxon>Euteleostomi</taxon>
        <taxon>Actinopterygii</taxon>
        <taxon>Neopterygii</taxon>
        <taxon>Teleostei</taxon>
        <taxon>Ostariophysi</taxon>
        <taxon>Siluriformes</taxon>
        <taxon>Siluridae</taxon>
        <taxon>Silurus</taxon>
    </lineage>
</organism>
<comment type="subcellular location">
    <subcellularLocation>
        <location evidence="1">Membrane</location>
        <topology evidence="1">Multi-pass membrane protein</topology>
    </subcellularLocation>
</comment>
<dbReference type="PANTHER" id="PTHR11730">
    <property type="entry name" value="AMMONIUM TRANSPORTER"/>
    <property type="match status" value="1"/>
</dbReference>
<evidence type="ECO:0000256" key="3">
    <source>
        <dbReference type="ARBA" id="ARBA00022692"/>
    </source>
</evidence>
<accession>A0A8T0BV12</accession>
<evidence type="ECO:0000259" key="8">
    <source>
        <dbReference type="Pfam" id="PF00909"/>
    </source>
</evidence>
<sequence>MAPKYAPSLRARLPPVAFLLQTTFIVIFTFCVEIEDSRNEKEEVFIYTYAKFQDIHVMVFLGFGFLATFLVRYGFSSSAFNVLVAAMAVQWATILNGILMSQHFGDSKIHINLKSLVDAELCAASALVAMGAINGKTNPVQLLIFTLIEVTGFVLNQWLIQTLFKRPIQMHWLYSTTLINIFGGLFGLMTTRVLFRSKMEPKHEKEKVGRTSGLFAMFGTLFLWMFWPSLNSALESNIGRSEKRISVLCNTYLSLAVSAVTAMAFSVLSSSKGKMNLVHIQSSMLAGGIAVGGTVTLAPAPWVAMTIGFCASLLSTLGFRYLKDHMLFAFDCHDTNGVLFVHAVPGILGWFAQLILSLASISHSTIAVRFAVHHICILLITVSMSLVMGVITGLILKWKFWKPQLDRNCYDDQAFWEFPHLLTHK</sequence>
<evidence type="ECO:0000313" key="9">
    <source>
        <dbReference type="EMBL" id="KAF7710868.1"/>
    </source>
</evidence>
<feature type="domain" description="Ammonium transporter AmtB-like" evidence="8">
    <location>
        <begin position="18"/>
        <end position="397"/>
    </location>
</feature>
<dbReference type="PANTHER" id="PTHR11730:SF120">
    <property type="entry name" value="RH BLOOD GROUP, D ANTIGEN"/>
    <property type="match status" value="1"/>
</dbReference>
<dbReference type="Gene3D" id="1.10.3430.10">
    <property type="entry name" value="Ammonium transporter AmtB like domains"/>
    <property type="match status" value="1"/>
</dbReference>
<evidence type="ECO:0000256" key="4">
    <source>
        <dbReference type="ARBA" id="ARBA00022989"/>
    </source>
</evidence>
<feature type="transmembrane region" description="Helical" evidence="7">
    <location>
        <begin position="302"/>
        <end position="322"/>
    </location>
</feature>
<dbReference type="PRINTS" id="PR00342">
    <property type="entry name" value="RHESUSRHD"/>
</dbReference>
<comment type="caution">
    <text evidence="9">The sequence shown here is derived from an EMBL/GenBank/DDBJ whole genome shotgun (WGS) entry which is preliminary data.</text>
</comment>
<keyword evidence="10" id="KW-1185">Reference proteome</keyword>
<dbReference type="Proteomes" id="UP000606274">
    <property type="component" value="Unassembled WGS sequence"/>
</dbReference>
<feature type="transmembrane region" description="Helical" evidence="7">
    <location>
        <begin position="371"/>
        <end position="396"/>
    </location>
</feature>
<dbReference type="OrthoDB" id="8884035at2759"/>
<feature type="transmembrane region" description="Helical" evidence="7">
    <location>
        <begin position="245"/>
        <end position="265"/>
    </location>
</feature>